<accession>A0ABQ9IMJ7</accession>
<dbReference type="PANTHER" id="PTHR45913:SF5">
    <property type="entry name" value="GENERAL TRANSCRIPTION FACTOR II-I REPEAT DOMAIN-CONTAINING PROTEIN 2A-LIKE PROTEIN"/>
    <property type="match status" value="1"/>
</dbReference>
<comment type="caution">
    <text evidence="1">The sequence shown here is derived from an EMBL/GenBank/DDBJ whole genome shotgun (WGS) entry which is preliminary data.</text>
</comment>
<protein>
    <submittedName>
        <fullName evidence="1">Uncharacterized protein</fullName>
    </submittedName>
</protein>
<dbReference type="PANTHER" id="PTHR45913">
    <property type="entry name" value="EPM2A-INTERACTING PROTEIN 1"/>
    <property type="match status" value="1"/>
</dbReference>
<keyword evidence="2" id="KW-1185">Reference proteome</keyword>
<reference evidence="1 2" key="1">
    <citation type="submission" date="2023-02" db="EMBL/GenBank/DDBJ databases">
        <title>LHISI_Scaffold_Assembly.</title>
        <authorList>
            <person name="Stuart O.P."/>
            <person name="Cleave R."/>
            <person name="Magrath M.J.L."/>
            <person name="Mikheyev A.S."/>
        </authorList>
    </citation>
    <scope>NUCLEOTIDE SEQUENCE [LARGE SCALE GENOMIC DNA]</scope>
    <source>
        <strain evidence="1">Daus_M_001</strain>
        <tissue evidence="1">Leg muscle</tissue>
    </source>
</reference>
<sequence>MQCLVKTAEILCPEKVQNFRNIALDESTDVIGDAQVSVFIHTSDKDLNLIEEVLGIVLLQNTTHCDAIFEEVYSLLERFNLPLSKLVCVSIDEAPSMTGKRNGFVARLLAKQIEVSPESTLNYIHCIIHQEVLH</sequence>
<evidence type="ECO:0000313" key="1">
    <source>
        <dbReference type="EMBL" id="KAJ8897935.1"/>
    </source>
</evidence>
<dbReference type="EMBL" id="JARBHB010000001">
    <property type="protein sequence ID" value="KAJ8897935.1"/>
    <property type="molecule type" value="Genomic_DNA"/>
</dbReference>
<name>A0ABQ9IMJ7_9NEOP</name>
<proteinExistence type="predicted"/>
<gene>
    <name evidence="1" type="ORF">PR048_003293</name>
</gene>
<evidence type="ECO:0000313" key="2">
    <source>
        <dbReference type="Proteomes" id="UP001159363"/>
    </source>
</evidence>
<organism evidence="1 2">
    <name type="scientific">Dryococelus australis</name>
    <dbReference type="NCBI Taxonomy" id="614101"/>
    <lineage>
        <taxon>Eukaryota</taxon>
        <taxon>Metazoa</taxon>
        <taxon>Ecdysozoa</taxon>
        <taxon>Arthropoda</taxon>
        <taxon>Hexapoda</taxon>
        <taxon>Insecta</taxon>
        <taxon>Pterygota</taxon>
        <taxon>Neoptera</taxon>
        <taxon>Polyneoptera</taxon>
        <taxon>Phasmatodea</taxon>
        <taxon>Verophasmatodea</taxon>
        <taxon>Anareolatae</taxon>
        <taxon>Phasmatidae</taxon>
        <taxon>Eurycanthinae</taxon>
        <taxon>Dryococelus</taxon>
    </lineage>
</organism>
<dbReference type="Proteomes" id="UP001159363">
    <property type="component" value="Chromosome 1"/>
</dbReference>